<sequence>MHTTNTGRKSMRSLSALLLIIGGAHAFSSERPYISSLRLLGGHRIKFELSASPFDFIFGGNDESGEKTPGVDEDPMSASFQDELLKRQRRGSSEEDERTEDRSNGNGNGNGDEFDGYQMRDAIYNKYGECFDLEFQRVDSYGFRQVYLNVLPFRLGGRRFRHETELDYLCHLQAVVEILMKYDQLDYVLLQLEETKKKPRAGTSPLVAVPLRLDLTEDQVNKILG</sequence>
<proteinExistence type="predicted"/>
<dbReference type="AlphaFoldDB" id="K0RE86"/>
<keyword evidence="4" id="KW-1185">Reference proteome</keyword>
<feature type="chain" id="PRO_5003836229" evidence="2">
    <location>
        <begin position="27"/>
        <end position="225"/>
    </location>
</feature>
<comment type="caution">
    <text evidence="3">The sequence shown here is derived from an EMBL/GenBank/DDBJ whole genome shotgun (WGS) entry which is preliminary data.</text>
</comment>
<protein>
    <submittedName>
        <fullName evidence="3">Uncharacterized protein</fullName>
    </submittedName>
</protein>
<dbReference type="PANTHER" id="PTHR35126">
    <property type="entry name" value="SLR0598 PROTEIN"/>
    <property type="match status" value="1"/>
</dbReference>
<dbReference type="PANTHER" id="PTHR35126:SF1">
    <property type="entry name" value="DUF3067 DOMAIN-CONTAINING PROTEIN"/>
    <property type="match status" value="1"/>
</dbReference>
<dbReference type="Proteomes" id="UP000266841">
    <property type="component" value="Unassembled WGS sequence"/>
</dbReference>
<gene>
    <name evidence="3" type="ORF">THAOC_36593</name>
</gene>
<evidence type="ECO:0000313" key="3">
    <source>
        <dbReference type="EMBL" id="EJK44832.1"/>
    </source>
</evidence>
<feature type="signal peptide" evidence="2">
    <location>
        <begin position="1"/>
        <end position="26"/>
    </location>
</feature>
<accession>K0RE86</accession>
<keyword evidence="2" id="KW-0732">Signal</keyword>
<organism evidence="3 4">
    <name type="scientific">Thalassiosira oceanica</name>
    <name type="common">Marine diatom</name>
    <dbReference type="NCBI Taxonomy" id="159749"/>
    <lineage>
        <taxon>Eukaryota</taxon>
        <taxon>Sar</taxon>
        <taxon>Stramenopiles</taxon>
        <taxon>Ochrophyta</taxon>
        <taxon>Bacillariophyta</taxon>
        <taxon>Coscinodiscophyceae</taxon>
        <taxon>Thalassiosirophycidae</taxon>
        <taxon>Thalassiosirales</taxon>
        <taxon>Thalassiosiraceae</taxon>
        <taxon>Thalassiosira</taxon>
    </lineage>
</organism>
<dbReference type="EMBL" id="AGNL01049152">
    <property type="protein sequence ID" value="EJK44832.1"/>
    <property type="molecule type" value="Genomic_DNA"/>
</dbReference>
<evidence type="ECO:0000313" key="4">
    <source>
        <dbReference type="Proteomes" id="UP000266841"/>
    </source>
</evidence>
<name>K0RE86_THAOC</name>
<dbReference type="Pfam" id="PF11267">
    <property type="entry name" value="DUF3067"/>
    <property type="match status" value="1"/>
</dbReference>
<dbReference type="eggNOG" id="ENOG502RR9G">
    <property type="taxonomic scope" value="Eukaryota"/>
</dbReference>
<reference evidence="3 4" key="1">
    <citation type="journal article" date="2012" name="Genome Biol.">
        <title>Genome and low-iron response of an oceanic diatom adapted to chronic iron limitation.</title>
        <authorList>
            <person name="Lommer M."/>
            <person name="Specht M."/>
            <person name="Roy A.S."/>
            <person name="Kraemer L."/>
            <person name="Andreson R."/>
            <person name="Gutowska M.A."/>
            <person name="Wolf J."/>
            <person name="Bergner S.V."/>
            <person name="Schilhabel M.B."/>
            <person name="Klostermeier U.C."/>
            <person name="Beiko R.G."/>
            <person name="Rosenstiel P."/>
            <person name="Hippler M."/>
            <person name="Laroche J."/>
        </authorList>
    </citation>
    <scope>NUCLEOTIDE SEQUENCE [LARGE SCALE GENOMIC DNA]</scope>
    <source>
        <strain evidence="3 4">CCMP1005</strain>
    </source>
</reference>
<dbReference type="InterPro" id="IPR021420">
    <property type="entry name" value="DUF3067"/>
</dbReference>
<evidence type="ECO:0000256" key="1">
    <source>
        <dbReference type="SAM" id="MobiDB-lite"/>
    </source>
</evidence>
<dbReference type="OrthoDB" id="5234at2759"/>
<evidence type="ECO:0000256" key="2">
    <source>
        <dbReference type="SAM" id="SignalP"/>
    </source>
</evidence>
<dbReference type="Gene3D" id="3.30.428.40">
    <property type="entry name" value="Protein of unknown function DUF3067"/>
    <property type="match status" value="1"/>
</dbReference>
<feature type="region of interest" description="Disordered" evidence="1">
    <location>
        <begin position="85"/>
        <end position="114"/>
    </location>
</feature>